<dbReference type="AlphaFoldDB" id="A0A9X0W723"/>
<name>A0A9X0W723_9GAMM</name>
<dbReference type="InterPro" id="IPR036873">
    <property type="entry name" value="Rhodanese-like_dom_sf"/>
</dbReference>
<evidence type="ECO:0000259" key="1">
    <source>
        <dbReference type="PROSITE" id="PS50206"/>
    </source>
</evidence>
<accession>A0A9X0W723</accession>
<keyword evidence="3" id="KW-1185">Reference proteome</keyword>
<comment type="caution">
    <text evidence="2">The sequence shown here is derived from an EMBL/GenBank/DDBJ whole genome shotgun (WGS) entry which is preliminary data.</text>
</comment>
<dbReference type="SUPFAM" id="SSF52821">
    <property type="entry name" value="Rhodanese/Cell cycle control phosphatase"/>
    <property type="match status" value="1"/>
</dbReference>
<protein>
    <submittedName>
        <fullName evidence="2">Sulfurtransferase</fullName>
    </submittedName>
</protein>
<dbReference type="RefSeq" id="WP_200240938.1">
    <property type="nucleotide sequence ID" value="NZ_NRRY01000007.1"/>
</dbReference>
<proteinExistence type="predicted"/>
<evidence type="ECO:0000313" key="2">
    <source>
        <dbReference type="EMBL" id="MBK1618145.1"/>
    </source>
</evidence>
<feature type="domain" description="Rhodanese" evidence="1">
    <location>
        <begin position="20"/>
        <end position="108"/>
    </location>
</feature>
<dbReference type="EMBL" id="NRRY01000007">
    <property type="protein sequence ID" value="MBK1618145.1"/>
    <property type="molecule type" value="Genomic_DNA"/>
</dbReference>
<dbReference type="PANTHER" id="PTHR43031">
    <property type="entry name" value="FAD-DEPENDENT OXIDOREDUCTASE"/>
    <property type="match status" value="1"/>
</dbReference>
<evidence type="ECO:0000313" key="3">
    <source>
        <dbReference type="Proteomes" id="UP001138768"/>
    </source>
</evidence>
<sequence length="110" mass="12350">MDQITPQALKQILDGSGKIDDQRPLLLDVREPWEHAICRIPGSELLPMRQVPANAGQLDQERPVVVICHHGIRSQQVARFLEHQGLKRVINLRGGVAAWASDIDPEMPTY</sequence>
<organism evidence="2 3">
    <name type="scientific">Lamprobacter modestohalophilus</name>
    <dbReference type="NCBI Taxonomy" id="1064514"/>
    <lineage>
        <taxon>Bacteria</taxon>
        <taxon>Pseudomonadati</taxon>
        <taxon>Pseudomonadota</taxon>
        <taxon>Gammaproteobacteria</taxon>
        <taxon>Chromatiales</taxon>
        <taxon>Chromatiaceae</taxon>
        <taxon>Lamprobacter</taxon>
    </lineage>
</organism>
<dbReference type="Gene3D" id="3.40.250.10">
    <property type="entry name" value="Rhodanese-like domain"/>
    <property type="match status" value="1"/>
</dbReference>
<dbReference type="SMART" id="SM00450">
    <property type="entry name" value="RHOD"/>
    <property type="match status" value="1"/>
</dbReference>
<reference evidence="2 3" key="1">
    <citation type="journal article" date="2020" name="Microorganisms">
        <title>Osmotic Adaptation and Compatible Solute Biosynthesis of Phototrophic Bacteria as Revealed from Genome Analyses.</title>
        <authorList>
            <person name="Imhoff J.F."/>
            <person name="Rahn T."/>
            <person name="Kunzel S."/>
            <person name="Keller A."/>
            <person name="Neulinger S.C."/>
        </authorList>
    </citation>
    <scope>NUCLEOTIDE SEQUENCE [LARGE SCALE GENOMIC DNA]</scope>
    <source>
        <strain evidence="2 3">DSM 25653</strain>
    </source>
</reference>
<dbReference type="PANTHER" id="PTHR43031:SF17">
    <property type="entry name" value="SULFURTRANSFERASE YTWF-RELATED"/>
    <property type="match status" value="1"/>
</dbReference>
<dbReference type="Proteomes" id="UP001138768">
    <property type="component" value="Unassembled WGS sequence"/>
</dbReference>
<gene>
    <name evidence="2" type="ORF">CKO42_06735</name>
</gene>
<dbReference type="InterPro" id="IPR050229">
    <property type="entry name" value="GlpE_sulfurtransferase"/>
</dbReference>
<dbReference type="PROSITE" id="PS50206">
    <property type="entry name" value="RHODANESE_3"/>
    <property type="match status" value="1"/>
</dbReference>
<dbReference type="Pfam" id="PF00581">
    <property type="entry name" value="Rhodanese"/>
    <property type="match status" value="1"/>
</dbReference>
<dbReference type="InterPro" id="IPR001763">
    <property type="entry name" value="Rhodanese-like_dom"/>
</dbReference>